<comment type="caution">
    <text evidence="1">The sequence shown here is derived from an EMBL/GenBank/DDBJ whole genome shotgun (WGS) entry which is preliminary data.</text>
</comment>
<keyword evidence="2" id="KW-1185">Reference proteome</keyword>
<name>A0ACC2D4B9_DIPCM</name>
<organism evidence="1 2">
    <name type="scientific">Diphasiastrum complanatum</name>
    <name type="common">Issler's clubmoss</name>
    <name type="synonym">Lycopodium complanatum</name>
    <dbReference type="NCBI Taxonomy" id="34168"/>
    <lineage>
        <taxon>Eukaryota</taxon>
        <taxon>Viridiplantae</taxon>
        <taxon>Streptophyta</taxon>
        <taxon>Embryophyta</taxon>
        <taxon>Tracheophyta</taxon>
        <taxon>Lycopodiopsida</taxon>
        <taxon>Lycopodiales</taxon>
        <taxon>Lycopodiaceae</taxon>
        <taxon>Lycopodioideae</taxon>
        <taxon>Diphasiastrum</taxon>
    </lineage>
</organism>
<dbReference type="EMBL" id="CM055098">
    <property type="protein sequence ID" value="KAJ7549111.1"/>
    <property type="molecule type" value="Genomic_DNA"/>
</dbReference>
<evidence type="ECO:0000313" key="2">
    <source>
        <dbReference type="Proteomes" id="UP001162992"/>
    </source>
</evidence>
<proteinExistence type="predicted"/>
<reference evidence="2" key="1">
    <citation type="journal article" date="2024" name="Proc. Natl. Acad. Sci. U.S.A.">
        <title>Extraordinary preservation of gene collinearity over three hundred million years revealed in homosporous lycophytes.</title>
        <authorList>
            <person name="Li C."/>
            <person name="Wickell D."/>
            <person name="Kuo L.Y."/>
            <person name="Chen X."/>
            <person name="Nie B."/>
            <person name="Liao X."/>
            <person name="Peng D."/>
            <person name="Ji J."/>
            <person name="Jenkins J."/>
            <person name="Williams M."/>
            <person name="Shu S."/>
            <person name="Plott C."/>
            <person name="Barry K."/>
            <person name="Rajasekar S."/>
            <person name="Grimwood J."/>
            <person name="Han X."/>
            <person name="Sun S."/>
            <person name="Hou Z."/>
            <person name="He W."/>
            <person name="Dai G."/>
            <person name="Sun C."/>
            <person name="Schmutz J."/>
            <person name="Leebens-Mack J.H."/>
            <person name="Li F.W."/>
            <person name="Wang L."/>
        </authorList>
    </citation>
    <scope>NUCLEOTIDE SEQUENCE [LARGE SCALE GENOMIC DNA]</scope>
    <source>
        <strain evidence="2">cv. PW_Plant_1</strain>
    </source>
</reference>
<evidence type="ECO:0000313" key="1">
    <source>
        <dbReference type="EMBL" id="KAJ7549111.1"/>
    </source>
</evidence>
<protein>
    <submittedName>
        <fullName evidence="1">Uncharacterized protein</fullName>
    </submittedName>
</protein>
<dbReference type="Proteomes" id="UP001162992">
    <property type="component" value="Chromosome 7"/>
</dbReference>
<accession>A0ACC2D4B9</accession>
<gene>
    <name evidence="1" type="ORF">O6H91_07G040400</name>
</gene>
<sequence>MGESIYEVKTMLLILVLFLAHFESIRGAAAPTAFVGQIRRTSLSSSNYVTTIQLGTPPQLVTFALDTDAEISTATFNPSRSSTFHLLRGNMSSDTATLNSTDGFVPTAPVKLNGIKFKLVNGKKDVLALGAGALAFPTQVSAAARVAKKFAYCLGGSANPAPIFFGNISYYFDSGLPQQGDRYPELDITPYLKYTPLKTPAHGKRGYALEITSVTLNAGSAVTVKVSDDAAIGTGALYTRIVEPAYTHIRQAFLSVLAVTGFQRVSSHHGPLDLCFNITVGQYRSAPLITFTFGRNSSLGVTADNYLVNVDNSNIYCFGIISAGAKKGSSVIGTFQQQDNLVEFDLEKKRVGMTGSLIALRSNCANFNFTRA</sequence>